<dbReference type="InterPro" id="IPR007569">
    <property type="entry name" value="DUF559"/>
</dbReference>
<feature type="domain" description="DUF559" evidence="2">
    <location>
        <begin position="11"/>
        <end position="89"/>
    </location>
</feature>
<feature type="region of interest" description="Disordered" evidence="1">
    <location>
        <begin position="69"/>
        <end position="89"/>
    </location>
</feature>
<gene>
    <name evidence="3" type="ORF">L6773_00055</name>
</gene>
<dbReference type="InterPro" id="IPR011335">
    <property type="entry name" value="Restrct_endonuc-II-like"/>
</dbReference>
<protein>
    <submittedName>
        <fullName evidence="3">DUF559 domain-containing protein</fullName>
    </submittedName>
</protein>
<reference evidence="3" key="2">
    <citation type="submission" date="2024-05" db="EMBL/GenBank/DDBJ databases">
        <title>Rhodohalobacter halophilus gen. nov., sp. nov., a moderately halophilic member of the family Balneolaceae.</title>
        <authorList>
            <person name="Xia J."/>
        </authorList>
    </citation>
    <scope>NUCLEOTIDE SEQUENCE</scope>
    <source>
        <strain evidence="3">WB101</strain>
    </source>
</reference>
<organism evidence="3 4">
    <name type="scientific">Rhodohalobacter sulfatireducens</name>
    <dbReference type="NCBI Taxonomy" id="2911366"/>
    <lineage>
        <taxon>Bacteria</taxon>
        <taxon>Pseudomonadati</taxon>
        <taxon>Balneolota</taxon>
        <taxon>Balneolia</taxon>
        <taxon>Balneolales</taxon>
        <taxon>Balneolaceae</taxon>
        <taxon>Rhodohalobacter</taxon>
    </lineage>
</organism>
<evidence type="ECO:0000259" key="2">
    <source>
        <dbReference type="Pfam" id="PF04480"/>
    </source>
</evidence>
<dbReference type="Gene3D" id="3.40.960.10">
    <property type="entry name" value="VSR Endonuclease"/>
    <property type="match status" value="1"/>
</dbReference>
<accession>A0ABS9K7U7</accession>
<dbReference type="PANTHER" id="PTHR38590">
    <property type="entry name" value="BLL0828 PROTEIN"/>
    <property type="match status" value="1"/>
</dbReference>
<sequence>MPNKIHPYNPKLKKLARKLRKNMTLSEVLLWQKIRGRKLGYQFHRQIPILNYIVDFFCHELQLAIEVDGSTHDHSQTSKEDLERQKELE</sequence>
<dbReference type="InterPro" id="IPR047216">
    <property type="entry name" value="Endonuclease_DUF559_bact"/>
</dbReference>
<evidence type="ECO:0000313" key="4">
    <source>
        <dbReference type="Proteomes" id="UP001165366"/>
    </source>
</evidence>
<dbReference type="RefSeq" id="WP_237851785.1">
    <property type="nucleotide sequence ID" value="NZ_JAKLWS010000001.1"/>
</dbReference>
<evidence type="ECO:0000256" key="1">
    <source>
        <dbReference type="SAM" id="MobiDB-lite"/>
    </source>
</evidence>
<proteinExistence type="predicted"/>
<keyword evidence="4" id="KW-1185">Reference proteome</keyword>
<evidence type="ECO:0000313" key="3">
    <source>
        <dbReference type="EMBL" id="MCG2586935.1"/>
    </source>
</evidence>
<dbReference type="Proteomes" id="UP001165366">
    <property type="component" value="Unassembled WGS sequence"/>
</dbReference>
<dbReference type="EMBL" id="JAKLWS010000001">
    <property type="protein sequence ID" value="MCG2586935.1"/>
    <property type="molecule type" value="Genomic_DNA"/>
</dbReference>
<comment type="caution">
    <text evidence="3">The sequence shown here is derived from an EMBL/GenBank/DDBJ whole genome shotgun (WGS) entry which is preliminary data.</text>
</comment>
<dbReference type="SUPFAM" id="SSF52980">
    <property type="entry name" value="Restriction endonuclease-like"/>
    <property type="match status" value="1"/>
</dbReference>
<dbReference type="Pfam" id="PF04480">
    <property type="entry name" value="DUF559"/>
    <property type="match status" value="1"/>
</dbReference>
<reference evidence="3" key="1">
    <citation type="submission" date="2022-01" db="EMBL/GenBank/DDBJ databases">
        <authorList>
            <person name="Wang Y."/>
        </authorList>
    </citation>
    <scope>NUCLEOTIDE SEQUENCE</scope>
    <source>
        <strain evidence="3">WB101</strain>
    </source>
</reference>
<name>A0ABS9K7U7_9BACT</name>
<dbReference type="PANTHER" id="PTHR38590:SF1">
    <property type="entry name" value="BLL0828 PROTEIN"/>
    <property type="match status" value="1"/>
</dbReference>